<dbReference type="Proteomes" id="UP000054383">
    <property type="component" value="Unassembled WGS sequence"/>
</dbReference>
<dbReference type="EMBL" id="CVMT01000001">
    <property type="protein sequence ID" value="CRG82902.1"/>
    <property type="molecule type" value="Genomic_DNA"/>
</dbReference>
<feature type="transmembrane region" description="Helical" evidence="2">
    <location>
        <begin position="283"/>
        <end position="303"/>
    </location>
</feature>
<feature type="transmembrane region" description="Helical" evidence="2">
    <location>
        <begin position="143"/>
        <end position="164"/>
    </location>
</feature>
<dbReference type="OrthoDB" id="2688021at2759"/>
<feature type="transmembrane region" description="Helical" evidence="2">
    <location>
        <begin position="199"/>
        <end position="221"/>
    </location>
</feature>
<accession>A0A0U1LJE2</accession>
<evidence type="ECO:0000256" key="2">
    <source>
        <dbReference type="SAM" id="Phobius"/>
    </source>
</evidence>
<feature type="transmembrane region" description="Helical" evidence="2">
    <location>
        <begin position="88"/>
        <end position="108"/>
    </location>
</feature>
<keyword evidence="2" id="KW-0472">Membrane</keyword>
<gene>
    <name evidence="3" type="ORF">PISL3812_00249</name>
</gene>
<protein>
    <submittedName>
        <fullName evidence="3">Uncharacterized protein</fullName>
    </submittedName>
</protein>
<evidence type="ECO:0000313" key="4">
    <source>
        <dbReference type="Proteomes" id="UP000054383"/>
    </source>
</evidence>
<feature type="transmembrane region" description="Helical" evidence="2">
    <location>
        <begin position="488"/>
        <end position="507"/>
    </location>
</feature>
<name>A0A0U1LJE2_TALIS</name>
<feature type="region of interest" description="Disordered" evidence="1">
    <location>
        <begin position="11"/>
        <end position="32"/>
    </location>
</feature>
<dbReference type="AlphaFoldDB" id="A0A0U1LJE2"/>
<reference evidence="3 4" key="1">
    <citation type="submission" date="2015-04" db="EMBL/GenBank/DDBJ databases">
        <authorList>
            <person name="Syromyatnikov M.Y."/>
            <person name="Popov V.N."/>
        </authorList>
    </citation>
    <scope>NUCLEOTIDE SEQUENCE [LARGE SCALE GENOMIC DNA]</scope>
    <source>
        <strain evidence="3">WF-38-12</strain>
    </source>
</reference>
<keyword evidence="2" id="KW-0812">Transmembrane</keyword>
<keyword evidence="2" id="KW-1133">Transmembrane helix</keyword>
<evidence type="ECO:0000313" key="3">
    <source>
        <dbReference type="EMBL" id="CRG82902.1"/>
    </source>
</evidence>
<feature type="compositionally biased region" description="Basic and acidic residues" evidence="1">
    <location>
        <begin position="11"/>
        <end position="25"/>
    </location>
</feature>
<proteinExistence type="predicted"/>
<evidence type="ECO:0000256" key="1">
    <source>
        <dbReference type="SAM" id="MobiDB-lite"/>
    </source>
</evidence>
<organism evidence="3 4">
    <name type="scientific">Talaromyces islandicus</name>
    <name type="common">Penicillium islandicum</name>
    <dbReference type="NCBI Taxonomy" id="28573"/>
    <lineage>
        <taxon>Eukaryota</taxon>
        <taxon>Fungi</taxon>
        <taxon>Dikarya</taxon>
        <taxon>Ascomycota</taxon>
        <taxon>Pezizomycotina</taxon>
        <taxon>Eurotiomycetes</taxon>
        <taxon>Eurotiomycetidae</taxon>
        <taxon>Eurotiales</taxon>
        <taxon>Trichocomaceae</taxon>
        <taxon>Talaromyces</taxon>
        <taxon>Talaromyces sect. Islandici</taxon>
    </lineage>
</organism>
<keyword evidence="4" id="KW-1185">Reference proteome</keyword>
<dbReference type="OMA" id="GRCMMSV"/>
<dbReference type="STRING" id="28573.A0A0U1LJE2"/>
<feature type="transmembrane region" description="Helical" evidence="2">
    <location>
        <begin position="44"/>
        <end position="68"/>
    </location>
</feature>
<sequence>MKRPNIFYARKESEKESLVKQRPASEDGPPSAVDVDIAPATRTACIVAVSTGAILSLLCLISGIYIVQTNRKTLVAGPWSISSAGQEVLALAVNTILTLCIDGMMLVHSVSLRWALYRDGRLQYNTNIRLFTSSKSATPNKGYINVLALFCLVLCYGASSILLLDNQALPEVNEYTPISDAASQLAQAGTTTRVVNGTALVALGLGLAGQAAIAVWCLALAGCELIPTWSSNPLNTTLAAMQIGTLAHQPGRCMLSVHQRHQPPHQAVYPAERQGNMVQAQRVVRYILALLWTLTVLAIAWPITIAAVSMSIGNSSAPGQAVTEPLPCWRFGFNWNEDSSACSRNYVTLSLSPSANTHNPDANTFSYSAEAVLCLVFVCAIQAGQTIALHCAELLVNLSRDEKTWRQAYSNTNQNQAAPGAQLSTNPFISALSSWENTVLFTSKAVLHWIIGRSMLPSIGPEDNGQDLSLPDYTSINGFQFDMVYSRLIIYAILAFLLAVFATYLALKRPRGCQPAAFGHLQTLADLIDDWGTDHDGRLWWGDKTVGDDYGRGRHAGTSWDRTVLSPICAGDKYSGNRYLES</sequence>